<gene>
    <name evidence="1" type="ORF">BDR25DRAFT_260319</name>
</gene>
<keyword evidence="1" id="KW-0808">Transferase</keyword>
<keyword evidence="1" id="KW-0489">Methyltransferase</keyword>
<evidence type="ECO:0000313" key="2">
    <source>
        <dbReference type="Proteomes" id="UP000799755"/>
    </source>
</evidence>
<dbReference type="Proteomes" id="UP000799755">
    <property type="component" value="Unassembled WGS sequence"/>
</dbReference>
<proteinExistence type="predicted"/>
<comment type="caution">
    <text evidence="1">The sequence shown here is derived from an EMBL/GenBank/DDBJ whole genome shotgun (WGS) entry which is preliminary data.</text>
</comment>
<keyword evidence="2" id="KW-1185">Reference proteome</keyword>
<reference evidence="1" key="1">
    <citation type="journal article" date="2020" name="Stud. Mycol.">
        <title>101 Dothideomycetes genomes: a test case for predicting lifestyles and emergence of pathogens.</title>
        <authorList>
            <person name="Haridas S."/>
            <person name="Albert R."/>
            <person name="Binder M."/>
            <person name="Bloem J."/>
            <person name="Labutti K."/>
            <person name="Salamov A."/>
            <person name="Andreopoulos B."/>
            <person name="Baker S."/>
            <person name="Barry K."/>
            <person name="Bills G."/>
            <person name="Bluhm B."/>
            <person name="Cannon C."/>
            <person name="Castanera R."/>
            <person name="Culley D."/>
            <person name="Daum C."/>
            <person name="Ezra D."/>
            <person name="Gonzalez J."/>
            <person name="Henrissat B."/>
            <person name="Kuo A."/>
            <person name="Liang C."/>
            <person name="Lipzen A."/>
            <person name="Lutzoni F."/>
            <person name="Magnuson J."/>
            <person name="Mondo S."/>
            <person name="Nolan M."/>
            <person name="Ohm R."/>
            <person name="Pangilinan J."/>
            <person name="Park H.-J."/>
            <person name="Ramirez L."/>
            <person name="Alfaro M."/>
            <person name="Sun H."/>
            <person name="Tritt A."/>
            <person name="Yoshinaga Y."/>
            <person name="Zwiers L.-H."/>
            <person name="Turgeon B."/>
            <person name="Goodwin S."/>
            <person name="Spatafora J."/>
            <person name="Crous P."/>
            <person name="Grigoriev I."/>
        </authorList>
    </citation>
    <scope>NUCLEOTIDE SEQUENCE</scope>
    <source>
        <strain evidence="1">ATCC 200398</strain>
    </source>
</reference>
<name>A0ACB6QXK9_9PLEO</name>
<dbReference type="EMBL" id="MU003504">
    <property type="protein sequence ID" value="KAF2471774.1"/>
    <property type="molecule type" value="Genomic_DNA"/>
</dbReference>
<protein>
    <submittedName>
        <fullName evidence="1">S-adenosyl-L-methionine-dependent methyltransferase</fullName>
    </submittedName>
</protein>
<organism evidence="1 2">
    <name type="scientific">Lindgomyces ingoldianus</name>
    <dbReference type="NCBI Taxonomy" id="673940"/>
    <lineage>
        <taxon>Eukaryota</taxon>
        <taxon>Fungi</taxon>
        <taxon>Dikarya</taxon>
        <taxon>Ascomycota</taxon>
        <taxon>Pezizomycotina</taxon>
        <taxon>Dothideomycetes</taxon>
        <taxon>Pleosporomycetidae</taxon>
        <taxon>Pleosporales</taxon>
        <taxon>Lindgomycetaceae</taxon>
        <taxon>Lindgomyces</taxon>
    </lineage>
</organism>
<sequence length="816" mass="91585">MEAILEDLIASLRTVSKQLQTDAKPLLQESLHDTDKLPDFRTSALASEAVDLLSELRLLLEPGHAVLADHFLGYTNTKCLVAAVDLNIPDALRSGPKTLFALAEVSNSRHDRLGQVLRTLTNNGIFTYDISTKTYSNNHVSTLLQSDHWSQWRNLVELYGNEFYDMARGIPESIGAGVVRTPAQINYDTDESMFDYFTEKGWIEKFQKTLSAGATAQVPGILEDYPWHVVADASILDVGGGTGGFIASLLGKFKNMKGAILDLPEVIQQAKSNFHSTDGQYAKVQDQIPEENLIAGDFFVEVPSSEVYVMKWCLHDWDDEKATIVLKNIRRAIKKGNRSRLVILESVLKSGDVGRLSRYADLNMMVAVGSKERDEEEWRALAAASGWQIRMIYDLRNAWPSAIEFFPVWEDPTVVAKESIPEHSVSLANGDQAVERPLLLNGVDAVKPTAADVKEKETSAELIPTESHVNETAQEEPAPLRSEVQLQGEPSQPQTPAQEPASKGLASAEPAPLVNGISTSPSQTTAQMRFLEPWDPSRGNPYIRTNPCQGYDHMNFKWQEHSVPITNARPKMNDFNLDIHGFTYAKDEISPDLIDALRQNQRDTVKQLYYPQVTELAMKLTGGKRVIVFDHTHRKRGPEPENMQNGNIAEQPATMVHCDQFEEAAIRRLRENLHPWEDVDTVLRGRVQMINIWRPLAAPVQDWPLATMDYQSVEPDAIQPCDLLRETFEKRGQTATFKHSEDQKWYYLDKQTTDEVTAIKIWDNLDGVSRICAHAPFKNPAAPKDIVLSESIEVRCLVLDEPESKWFSDCPCCKSP</sequence>
<evidence type="ECO:0000313" key="1">
    <source>
        <dbReference type="EMBL" id="KAF2471774.1"/>
    </source>
</evidence>
<accession>A0ACB6QXK9</accession>